<organism evidence="2 3">
    <name type="scientific">Dokdonella koreensis DS-123</name>
    <dbReference type="NCBI Taxonomy" id="1300342"/>
    <lineage>
        <taxon>Bacteria</taxon>
        <taxon>Pseudomonadati</taxon>
        <taxon>Pseudomonadota</taxon>
        <taxon>Gammaproteobacteria</taxon>
        <taxon>Lysobacterales</taxon>
        <taxon>Rhodanobacteraceae</taxon>
        <taxon>Dokdonella</taxon>
    </lineage>
</organism>
<protein>
    <submittedName>
        <fullName evidence="2">Uncharacterized protein</fullName>
    </submittedName>
</protein>
<evidence type="ECO:0000313" key="3">
    <source>
        <dbReference type="Proteomes" id="UP000076830"/>
    </source>
</evidence>
<evidence type="ECO:0000256" key="1">
    <source>
        <dbReference type="SAM" id="SignalP"/>
    </source>
</evidence>
<feature type="signal peptide" evidence="1">
    <location>
        <begin position="1"/>
        <end position="27"/>
    </location>
</feature>
<dbReference type="AlphaFoldDB" id="A0A167G4N8"/>
<evidence type="ECO:0000313" key="2">
    <source>
        <dbReference type="EMBL" id="ANB16153.1"/>
    </source>
</evidence>
<feature type="chain" id="PRO_5007886610" evidence="1">
    <location>
        <begin position="28"/>
        <end position="484"/>
    </location>
</feature>
<sequence>MPANRLTARVAALLGGCCLLSSAFVHAQALPEGPAGTRVHHDGDLAIVLDGGASGDLCREDFDRIDTLYAEDGWLRYNRSAGTGDAAPVLWDYGNQPTNRLLNFGGHSGQPHTRVLSAGWTLSGSFMTNSSWLLTPEIDFAPGMRLSFWTRAAIDDLFQLPERLYVRACSSGDCSDVGAGPDDVGAFTQQLAVVNEALVTNEFCYESDATACNGFPLNWTRVSVALPESGRGRVAIQNHYPLRWGGGWEPNGNGVVAAVDTVQIDGAATCPLRHNRLFAHDFEAPANRLIQNHDPANVTLSGAVCWQWGSSTSVRRNAWFRRFRLAEDHDLSGRVAVTGIDFGVGDSIATQYLPIRLYTIPRDAELAVENLTVIGIENALVYAGDSLVTRHVPAQAFVPNAQTQDLVVEVSSEYGPAGTEFLIGINQAGNTRGAYYSGACRYGDGSSIAGDNIVPLDSVVYSQGPLYLPNDAPLIIAHFEELPF</sequence>
<dbReference type="RefSeq" id="WP_067642669.1">
    <property type="nucleotide sequence ID" value="NZ_CP015249.1"/>
</dbReference>
<dbReference type="OrthoDB" id="6580839at2"/>
<dbReference type="STRING" id="1300342.I596_113"/>
<dbReference type="EMBL" id="CP015249">
    <property type="protein sequence ID" value="ANB16153.1"/>
    <property type="molecule type" value="Genomic_DNA"/>
</dbReference>
<proteinExistence type="predicted"/>
<dbReference type="Proteomes" id="UP000076830">
    <property type="component" value="Chromosome"/>
</dbReference>
<dbReference type="KEGG" id="dko:I596_113"/>
<dbReference type="Gene3D" id="2.60.120.200">
    <property type="match status" value="1"/>
</dbReference>
<keyword evidence="1" id="KW-0732">Signal</keyword>
<reference evidence="2 3" key="1">
    <citation type="submission" date="2016-04" db="EMBL/GenBank/DDBJ databases">
        <title>Complete genome sequence of Dokdonella koreensis DS-123T.</title>
        <authorList>
            <person name="Kim J.F."/>
            <person name="Lee H."/>
            <person name="Kwak M.-J."/>
        </authorList>
    </citation>
    <scope>NUCLEOTIDE SEQUENCE [LARGE SCALE GENOMIC DNA]</scope>
    <source>
        <strain evidence="2 3">DS-123</strain>
    </source>
</reference>
<dbReference type="NCBIfam" id="NF038128">
    <property type="entry name" value="choice_anch_J"/>
    <property type="match status" value="1"/>
</dbReference>
<keyword evidence="3" id="KW-1185">Reference proteome</keyword>
<accession>A0A167G4N8</accession>
<name>A0A167G4N8_9GAMM</name>
<gene>
    <name evidence="2" type="ORF">I596_113</name>
</gene>